<dbReference type="Gene3D" id="3.40.50.150">
    <property type="entry name" value="Vaccinia Virus protein VP39"/>
    <property type="match status" value="1"/>
</dbReference>
<dbReference type="PANTHER" id="PTHR11061">
    <property type="entry name" value="RNA M5U METHYLTRANSFERASE"/>
    <property type="match status" value="1"/>
</dbReference>
<name>A0A1Q5PR98_9ACTO</name>
<feature type="binding site" evidence="4">
    <location>
        <position position="296"/>
    </location>
    <ligand>
        <name>S-adenosyl-L-methionine</name>
        <dbReference type="ChEBI" id="CHEBI:59789"/>
    </ligand>
</feature>
<feature type="domain" description="TRAM" evidence="6">
    <location>
        <begin position="17"/>
        <end position="80"/>
    </location>
</feature>
<dbReference type="PROSITE" id="PS50926">
    <property type="entry name" value="TRAM"/>
    <property type="match status" value="1"/>
</dbReference>
<dbReference type="Gene3D" id="2.40.50.140">
    <property type="entry name" value="Nucleic acid-binding proteins"/>
    <property type="match status" value="1"/>
</dbReference>
<dbReference type="AlphaFoldDB" id="A0A1Q5PR98"/>
<dbReference type="STRING" id="156892.BM477_03355"/>
<dbReference type="InterPro" id="IPR012340">
    <property type="entry name" value="NA-bd_OB-fold"/>
</dbReference>
<dbReference type="InterPro" id="IPR029063">
    <property type="entry name" value="SAM-dependent_MTases_sf"/>
</dbReference>
<evidence type="ECO:0000256" key="5">
    <source>
        <dbReference type="SAM" id="MobiDB-lite"/>
    </source>
</evidence>
<dbReference type="Pfam" id="PF05958">
    <property type="entry name" value="tRNA_U5-meth_tr"/>
    <property type="match status" value="1"/>
</dbReference>
<protein>
    <recommendedName>
        <fullName evidence="6">TRAM domain-containing protein</fullName>
    </recommendedName>
</protein>
<feature type="binding site" evidence="4">
    <location>
        <position position="367"/>
    </location>
    <ligand>
        <name>S-adenosyl-L-methionine</name>
        <dbReference type="ChEBI" id="CHEBI:59789"/>
    </ligand>
</feature>
<dbReference type="Proteomes" id="UP000186465">
    <property type="component" value="Unassembled WGS sequence"/>
</dbReference>
<dbReference type="Gene3D" id="2.40.50.1070">
    <property type="match status" value="1"/>
</dbReference>
<gene>
    <name evidence="7" type="ORF">BM477_03355</name>
</gene>
<dbReference type="OrthoDB" id="9804590at2"/>
<evidence type="ECO:0000259" key="6">
    <source>
        <dbReference type="PROSITE" id="PS50926"/>
    </source>
</evidence>
<accession>A0A1Q5PR98</accession>
<proteinExistence type="inferred from homology"/>
<dbReference type="SUPFAM" id="SSF50249">
    <property type="entry name" value="Nucleic acid-binding proteins"/>
    <property type="match status" value="1"/>
</dbReference>
<dbReference type="InterPro" id="IPR010280">
    <property type="entry name" value="U5_MeTrfase_fam"/>
</dbReference>
<feature type="active site" description="Nucleophile" evidence="4">
    <location>
        <position position="394"/>
    </location>
</feature>
<feature type="compositionally biased region" description="Basic residues" evidence="5">
    <location>
        <begin position="1"/>
        <end position="13"/>
    </location>
</feature>
<feature type="binding site" evidence="4">
    <location>
        <position position="319"/>
    </location>
    <ligand>
        <name>S-adenosyl-L-methionine</name>
        <dbReference type="ChEBI" id="CHEBI:59789"/>
    </ligand>
</feature>
<dbReference type="SUPFAM" id="SSF53335">
    <property type="entry name" value="S-adenosyl-L-methionine-dependent methyltransferases"/>
    <property type="match status" value="1"/>
</dbReference>
<dbReference type="GO" id="GO:0070041">
    <property type="term" value="F:rRNA (uridine-C5-)-methyltransferase activity"/>
    <property type="evidence" value="ECO:0007669"/>
    <property type="project" value="TreeGrafter"/>
</dbReference>
<comment type="caution">
    <text evidence="7">The sequence shown here is derived from an EMBL/GenBank/DDBJ whole genome shotgun (WGS) entry which is preliminary data.</text>
</comment>
<sequence length="442" mass="48393">MSSRKRAGRKRKLSAQQSRVGTSFDPQPVSLRVERPAHGGACVGFHDGKAYFVKHAIPGETVVAKPYAAKGKVVFAEAIEITVPSSQRVPTIWPDAGPGGVGGGELCHVSAAGQRLWKAEVVRDNLRRIGGTGLAQEFASLLGESGDPAIVTQARQTQAWRTRCEFVIDEDGYPAMFVSESNELRRVHSFPLVTNDMQALDFWSEDSTWRELWRPGQRIRVIDCAEGVFVRIGKNWHSSEGKRLLLNEVHYRVDGKLFAADPNGFWQAHLEAPHMLREALKQATQEITYWGALELYSGAGLLTDVLLAESQLESLIAIEGSSQAVLHARENVTDAKVKHLSLSVTANEVEKQLVDMDLPGESLVVADPPRSGLGRGIAEVMRKCAVADVVLISCDPASFARDAALLRQNGYQAVHLQVLDIFPGTYHLEIVARFTAIDSSAK</sequence>
<dbReference type="InterPro" id="IPR002792">
    <property type="entry name" value="TRAM_dom"/>
</dbReference>
<dbReference type="GO" id="GO:0070475">
    <property type="term" value="P:rRNA base methylation"/>
    <property type="evidence" value="ECO:0007669"/>
    <property type="project" value="TreeGrafter"/>
</dbReference>
<feature type="compositionally biased region" description="Polar residues" evidence="5">
    <location>
        <begin position="14"/>
        <end position="25"/>
    </location>
</feature>
<keyword evidence="1 4" id="KW-0489">Methyltransferase</keyword>
<evidence type="ECO:0000256" key="1">
    <source>
        <dbReference type="ARBA" id="ARBA00022603"/>
    </source>
</evidence>
<dbReference type="RefSeq" id="WP_075361279.1">
    <property type="nucleotide sequence ID" value="NZ_MPDM01000003.1"/>
</dbReference>
<evidence type="ECO:0000256" key="2">
    <source>
        <dbReference type="ARBA" id="ARBA00022679"/>
    </source>
</evidence>
<dbReference type="EMBL" id="MPDM01000003">
    <property type="protein sequence ID" value="OKL49955.1"/>
    <property type="molecule type" value="Genomic_DNA"/>
</dbReference>
<evidence type="ECO:0000256" key="3">
    <source>
        <dbReference type="ARBA" id="ARBA00022691"/>
    </source>
</evidence>
<organism evidence="7 8">
    <name type="scientific">Boudabousia marimammalium</name>
    <dbReference type="NCBI Taxonomy" id="156892"/>
    <lineage>
        <taxon>Bacteria</taxon>
        <taxon>Bacillati</taxon>
        <taxon>Actinomycetota</taxon>
        <taxon>Actinomycetes</taxon>
        <taxon>Actinomycetales</taxon>
        <taxon>Actinomycetaceae</taxon>
        <taxon>Boudabousia</taxon>
    </lineage>
</organism>
<dbReference type="PROSITE" id="PS51687">
    <property type="entry name" value="SAM_MT_RNA_M5U"/>
    <property type="match status" value="1"/>
</dbReference>
<dbReference type="PANTHER" id="PTHR11061:SF30">
    <property type="entry name" value="TRNA (URACIL(54)-C(5))-METHYLTRANSFERASE"/>
    <property type="match status" value="1"/>
</dbReference>
<evidence type="ECO:0000256" key="4">
    <source>
        <dbReference type="PROSITE-ProRule" id="PRU01024"/>
    </source>
</evidence>
<keyword evidence="2 4" id="KW-0808">Transferase</keyword>
<keyword evidence="8" id="KW-1185">Reference proteome</keyword>
<comment type="similarity">
    <text evidence="4">Belongs to the class I-like SAM-binding methyltransferase superfamily. RNA M5U methyltransferase family.</text>
</comment>
<reference evidence="8" key="1">
    <citation type="submission" date="2016-11" db="EMBL/GenBank/DDBJ databases">
        <title>Actinomyces gypaetusis sp. nov. isolated from Gypaetus barbatus in Qinghai Tibet Plateau China.</title>
        <authorList>
            <person name="Meng X."/>
        </authorList>
    </citation>
    <scope>NUCLEOTIDE SEQUENCE [LARGE SCALE GENOMIC DNA]</scope>
    <source>
        <strain evidence="8">DSM 15383</strain>
    </source>
</reference>
<evidence type="ECO:0000313" key="8">
    <source>
        <dbReference type="Proteomes" id="UP000186465"/>
    </source>
</evidence>
<feature type="binding site" evidence="4">
    <location>
        <position position="267"/>
    </location>
    <ligand>
        <name>S-adenosyl-L-methionine</name>
        <dbReference type="ChEBI" id="CHEBI:59789"/>
    </ligand>
</feature>
<evidence type="ECO:0000313" key="7">
    <source>
        <dbReference type="EMBL" id="OKL49955.1"/>
    </source>
</evidence>
<keyword evidence="3 4" id="KW-0949">S-adenosyl-L-methionine</keyword>
<feature type="region of interest" description="Disordered" evidence="5">
    <location>
        <begin position="1"/>
        <end position="27"/>
    </location>
</feature>